<proteinExistence type="predicted"/>
<protein>
    <recommendedName>
        <fullName evidence="5">Lipoprotein</fullName>
    </recommendedName>
</protein>
<evidence type="ECO:0000313" key="3">
    <source>
        <dbReference type="EMBL" id="ARN57692.1"/>
    </source>
</evidence>
<dbReference type="EMBL" id="CP021023">
    <property type="protein sequence ID" value="ARN57692.1"/>
    <property type="molecule type" value="Genomic_DNA"/>
</dbReference>
<dbReference type="STRING" id="1941349.STSP1_02113"/>
<feature type="compositionally biased region" description="Polar residues" evidence="1">
    <location>
        <begin position="174"/>
        <end position="184"/>
    </location>
</feature>
<dbReference type="AlphaFoldDB" id="A0A1W6LPP1"/>
<feature type="chain" id="PRO_5012235876" description="Lipoprotein" evidence="2">
    <location>
        <begin position="20"/>
        <end position="193"/>
    </location>
</feature>
<sequence precursor="true">MKKSTVIILTALFAGGCGAFRLAPGEVQKQNAHLLGQTIGLTEKQAEAEGSEKIKELAALASRQQRAVAEFMGTPEKPAYAESPDSLRSGSAGLIAQEAKLQAAAGADSGSLFDPLINLGIALFGIFGGAGAAKAAAAASVVRKKLKALEEVVKGNEIMKKNQPHTKIPFSEAQAAQSKSTKQIVRQVKDAAE</sequence>
<dbReference type="RefSeq" id="WP_085756319.1">
    <property type="nucleotide sequence ID" value="NZ_CP021023.1"/>
</dbReference>
<evidence type="ECO:0000256" key="2">
    <source>
        <dbReference type="SAM" id="SignalP"/>
    </source>
</evidence>
<organism evidence="3 4">
    <name type="scientific">Sedimentisphaera salicampi</name>
    <dbReference type="NCBI Taxonomy" id="1941349"/>
    <lineage>
        <taxon>Bacteria</taxon>
        <taxon>Pseudomonadati</taxon>
        <taxon>Planctomycetota</taxon>
        <taxon>Phycisphaerae</taxon>
        <taxon>Sedimentisphaerales</taxon>
        <taxon>Sedimentisphaeraceae</taxon>
        <taxon>Sedimentisphaera</taxon>
    </lineage>
</organism>
<name>A0A1W6LPP1_9BACT</name>
<dbReference type="PROSITE" id="PS51257">
    <property type="entry name" value="PROKAR_LIPOPROTEIN"/>
    <property type="match status" value="1"/>
</dbReference>
<evidence type="ECO:0008006" key="5">
    <source>
        <dbReference type="Google" id="ProtNLM"/>
    </source>
</evidence>
<gene>
    <name evidence="3" type="ORF">STSP1_02113</name>
</gene>
<reference evidence="4" key="1">
    <citation type="submission" date="2017-04" db="EMBL/GenBank/DDBJ databases">
        <title>Comparative genomics and description of representatives of a novel lineage of planctomycetes thriving in anoxic sediments.</title>
        <authorList>
            <person name="Spring S."/>
            <person name="Bunk B."/>
            <person name="Sproer C."/>
        </authorList>
    </citation>
    <scope>NUCLEOTIDE SEQUENCE [LARGE SCALE GENOMIC DNA]</scope>
    <source>
        <strain evidence="4">ST-PulAB-D4</strain>
    </source>
</reference>
<feature type="region of interest" description="Disordered" evidence="1">
    <location>
        <begin position="162"/>
        <end position="193"/>
    </location>
</feature>
<dbReference type="KEGG" id="pbp:STSP1_02113"/>
<keyword evidence="2" id="KW-0732">Signal</keyword>
<dbReference type="Proteomes" id="UP000193334">
    <property type="component" value="Chromosome"/>
</dbReference>
<evidence type="ECO:0000313" key="4">
    <source>
        <dbReference type="Proteomes" id="UP000193334"/>
    </source>
</evidence>
<keyword evidence="4" id="KW-1185">Reference proteome</keyword>
<accession>A0A1W6LPP1</accession>
<feature type="signal peptide" evidence="2">
    <location>
        <begin position="1"/>
        <end position="19"/>
    </location>
</feature>
<evidence type="ECO:0000256" key="1">
    <source>
        <dbReference type="SAM" id="MobiDB-lite"/>
    </source>
</evidence>